<keyword evidence="2" id="KW-1185">Reference proteome</keyword>
<organism evidence="1 2">
    <name type="scientific">Paenactinomyces guangxiensis</name>
    <dbReference type="NCBI Taxonomy" id="1490290"/>
    <lineage>
        <taxon>Bacteria</taxon>
        <taxon>Bacillati</taxon>
        <taxon>Bacillota</taxon>
        <taxon>Bacilli</taxon>
        <taxon>Bacillales</taxon>
        <taxon>Thermoactinomycetaceae</taxon>
        <taxon>Paenactinomyces</taxon>
    </lineage>
</organism>
<dbReference type="RefSeq" id="WP_181752457.1">
    <property type="nucleotide sequence ID" value="NZ_JACEIQ010000013.1"/>
</dbReference>
<name>A0A7W2A843_9BACL</name>
<protein>
    <submittedName>
        <fullName evidence="1">DUF4004 family protein</fullName>
    </submittedName>
</protein>
<dbReference type="AlphaFoldDB" id="A0A7W2A843"/>
<reference evidence="1 2" key="1">
    <citation type="submission" date="2020-07" db="EMBL/GenBank/DDBJ databases">
        <authorList>
            <person name="Feng H."/>
        </authorList>
    </citation>
    <scope>NUCLEOTIDE SEQUENCE [LARGE SCALE GENOMIC DNA]</scope>
    <source>
        <strain evidence="2">s-10</strain>
    </source>
</reference>
<gene>
    <name evidence="1" type="ORF">H1191_12935</name>
</gene>
<proteinExistence type="predicted"/>
<sequence length="223" mass="26519">MGEELISKKELLSLTGISYGQLYRWKRQKLIPESWFIKQATTTGQETYFVKEKILKRISFILNNKEKYSLEELASILSPTFTDRRFPAEELRKIPWLDEGVIDQFQQHGPKDYFTFMEMIVLAIMSKWKQQWKLEEKEMSEWAASIKKWLPQLKNTSYRLIMCQKNREKLYLLADQNASFFLDDRTQELETADLDEWGKELHRRLSENDYAARREGSADGIVT</sequence>
<dbReference type="EMBL" id="JACEIQ010000013">
    <property type="protein sequence ID" value="MBA4495211.1"/>
    <property type="molecule type" value="Genomic_DNA"/>
</dbReference>
<dbReference type="Proteomes" id="UP000535491">
    <property type="component" value="Unassembled WGS sequence"/>
</dbReference>
<accession>A0A7W2A843</accession>
<comment type="caution">
    <text evidence="1">The sequence shown here is derived from an EMBL/GenBank/DDBJ whole genome shotgun (WGS) entry which is preliminary data.</text>
</comment>
<evidence type="ECO:0000313" key="1">
    <source>
        <dbReference type="EMBL" id="MBA4495211.1"/>
    </source>
</evidence>
<evidence type="ECO:0000313" key="2">
    <source>
        <dbReference type="Proteomes" id="UP000535491"/>
    </source>
</evidence>
<dbReference type="InterPro" id="IPR025063">
    <property type="entry name" value="DUF4004"/>
</dbReference>
<dbReference type="Pfam" id="PF13171">
    <property type="entry name" value="DUF4004"/>
    <property type="match status" value="1"/>
</dbReference>